<feature type="region of interest" description="Disordered" evidence="1">
    <location>
        <begin position="114"/>
        <end position="168"/>
    </location>
</feature>
<reference evidence="2" key="1">
    <citation type="submission" date="2021-01" db="EMBL/GenBank/DDBJ databases">
        <authorList>
            <person name="Corre E."/>
            <person name="Pelletier E."/>
            <person name="Niang G."/>
            <person name="Scheremetjew M."/>
            <person name="Finn R."/>
            <person name="Kale V."/>
            <person name="Holt S."/>
            <person name="Cochrane G."/>
            <person name="Meng A."/>
            <person name="Brown T."/>
            <person name="Cohen L."/>
        </authorList>
    </citation>
    <scope>NUCLEOTIDE SEQUENCE</scope>
    <source>
        <strain evidence="2">Pop2</strain>
    </source>
</reference>
<gene>
    <name evidence="2" type="ORF">DBRI1063_LOCUS13298</name>
</gene>
<sequence>MEPSSCGRTRRNSVEYLLNVLKPYFSGNDSESFVGDDRDSRSSCRQNYKEEQENFASDSPKNCPERRMSANFRFKSLTSYKFDSSRTICTDVSKEEIFPDENQNDYGDDCSSLQKKGSHKTNEFEKLDENKAASISTKQPGPWKRAQRRMGLAAPPRTEARNPAKSPIQKATTFFRRNGVVFNRR</sequence>
<dbReference type="AlphaFoldDB" id="A0A7S1ZCJ5"/>
<evidence type="ECO:0000256" key="1">
    <source>
        <dbReference type="SAM" id="MobiDB-lite"/>
    </source>
</evidence>
<dbReference type="EMBL" id="HBGN01020875">
    <property type="protein sequence ID" value="CAD9334454.1"/>
    <property type="molecule type" value="Transcribed_RNA"/>
</dbReference>
<name>A0A7S1ZCJ5_9STRA</name>
<feature type="compositionally biased region" description="Basic and acidic residues" evidence="1">
    <location>
        <begin position="35"/>
        <end position="52"/>
    </location>
</feature>
<evidence type="ECO:0000313" key="2">
    <source>
        <dbReference type="EMBL" id="CAD9334454.1"/>
    </source>
</evidence>
<proteinExistence type="predicted"/>
<feature type="compositionally biased region" description="Basic and acidic residues" evidence="1">
    <location>
        <begin position="120"/>
        <end position="131"/>
    </location>
</feature>
<organism evidence="2">
    <name type="scientific">Ditylum brightwellii</name>
    <dbReference type="NCBI Taxonomy" id="49249"/>
    <lineage>
        <taxon>Eukaryota</taxon>
        <taxon>Sar</taxon>
        <taxon>Stramenopiles</taxon>
        <taxon>Ochrophyta</taxon>
        <taxon>Bacillariophyta</taxon>
        <taxon>Mediophyceae</taxon>
        <taxon>Lithodesmiophycidae</taxon>
        <taxon>Lithodesmiales</taxon>
        <taxon>Lithodesmiaceae</taxon>
        <taxon>Ditylum</taxon>
    </lineage>
</organism>
<accession>A0A7S1ZCJ5</accession>
<protein>
    <submittedName>
        <fullName evidence="2">Uncharacterized protein</fullName>
    </submittedName>
</protein>
<feature type="region of interest" description="Disordered" evidence="1">
    <location>
        <begin position="29"/>
        <end position="63"/>
    </location>
</feature>